<dbReference type="InterPro" id="IPR001932">
    <property type="entry name" value="PPM-type_phosphatase-like_dom"/>
</dbReference>
<feature type="domain" description="PPM-type phosphatase" evidence="2">
    <location>
        <begin position="250"/>
        <end position="672"/>
    </location>
</feature>
<keyword evidence="4" id="KW-1185">Reference proteome</keyword>
<dbReference type="Gene3D" id="3.60.40.10">
    <property type="entry name" value="PPM-type phosphatase domain"/>
    <property type="match status" value="1"/>
</dbReference>
<dbReference type="GO" id="GO:0007165">
    <property type="term" value="P:signal transduction"/>
    <property type="evidence" value="ECO:0000318"/>
    <property type="project" value="GO_Central"/>
</dbReference>
<dbReference type="PANTHER" id="PTHR13832:SF301">
    <property type="entry name" value="PROTEIN PHOSPHATASE 2C 29"/>
    <property type="match status" value="1"/>
</dbReference>
<protein>
    <recommendedName>
        <fullName evidence="2">PPM-type phosphatase domain-containing protein</fullName>
    </recommendedName>
</protein>
<dbReference type="STRING" id="88036.D8SRG1"/>
<dbReference type="Proteomes" id="UP000001514">
    <property type="component" value="Unassembled WGS sequence"/>
</dbReference>
<dbReference type="SMART" id="SM00332">
    <property type="entry name" value="PP2Cc"/>
    <property type="match status" value="1"/>
</dbReference>
<dbReference type="SUPFAM" id="SSF81606">
    <property type="entry name" value="PP2C-like"/>
    <property type="match status" value="1"/>
</dbReference>
<dbReference type="InterPro" id="IPR015655">
    <property type="entry name" value="PP2C"/>
</dbReference>
<dbReference type="Gramene" id="EFJ13137">
    <property type="protein sequence ID" value="EFJ13137"/>
    <property type="gene ID" value="SELMODRAFT_182066"/>
</dbReference>
<dbReference type="EMBL" id="GL377635">
    <property type="protein sequence ID" value="EFJ13137.1"/>
    <property type="molecule type" value="Genomic_DNA"/>
</dbReference>
<organism evidence="4">
    <name type="scientific">Selaginella moellendorffii</name>
    <name type="common">Spikemoss</name>
    <dbReference type="NCBI Taxonomy" id="88036"/>
    <lineage>
        <taxon>Eukaryota</taxon>
        <taxon>Viridiplantae</taxon>
        <taxon>Streptophyta</taxon>
        <taxon>Embryophyta</taxon>
        <taxon>Tracheophyta</taxon>
        <taxon>Lycopodiopsida</taxon>
        <taxon>Selaginellales</taxon>
        <taxon>Selaginellaceae</taxon>
        <taxon>Selaginella</taxon>
    </lineage>
</organism>
<sequence>MGNSVSRVVCCFVPKSQHDAVAALFTDPLDEGLGHSFCYVRPQLQQQQESGTEKPKSISETSFKSISGASVSANTAAPRSIVYHEQFNNCFANERAATFESTPSFSALPLQPIPRGVSGGFVSGSGPLERGFMSGPIERGFMSGPLDRAYNSGPFEPVDRTTFSAPLAVPMSAYMRKRRKSLARIMKTVGDPVKKALTRTVSNLTRTNRSVVAPMKSFASRETRTGNGDERRDLRSFLDSPQSNGEFSDADGIESHNLHWAQGKAGEDRVHVVLSEEHGWLFVGIYDGFSGPDATDYLMSNLYPAIYRELKGLLWDQKKAKLEAPGEQKEEENENHATSNGDDDHLQRRRILQYRYEWEQERIKSEKEREEQRQRLHGRGAVNHAAVLKALARALEATEESYLDMIDEMFEENPELALIGSCVLVMLMKDEDVYILNVGDSRAVLAQHRKAVTFESSARQRPGSQDLELERIVEETPMELAAFEAHGAGDDAAGPPPVSATLGALQLSLDHSTRVPEEAGKIRSAHPDDTSSIVNDRVKGKLAVTRAFGAGYLKQPKWNDTLLEVFRVQFVGSAPYISCIPHLHHHKLCPQDQFLVLSSDGLYQYLTNDEVVSYVEWFMDKFPDGDPAQYLIEEVLFRAARKAGMEFHDLLDIPQGDRRKYHDDLSVMVVSLEGRIWRSSSR</sequence>
<dbReference type="InterPro" id="IPR036457">
    <property type="entry name" value="PPM-type-like_dom_sf"/>
</dbReference>
<dbReference type="HOGENOM" id="CLU_013173_12_1_1"/>
<evidence type="ECO:0000256" key="1">
    <source>
        <dbReference type="SAM" id="MobiDB-lite"/>
    </source>
</evidence>
<dbReference type="Pfam" id="PF00481">
    <property type="entry name" value="PP2C"/>
    <property type="match status" value="2"/>
</dbReference>
<evidence type="ECO:0000313" key="3">
    <source>
        <dbReference type="EMBL" id="EFJ13137.1"/>
    </source>
</evidence>
<accession>D8SRG1</accession>
<dbReference type="GO" id="GO:0004722">
    <property type="term" value="F:protein serine/threonine phosphatase activity"/>
    <property type="evidence" value="ECO:0000318"/>
    <property type="project" value="GO_Central"/>
</dbReference>
<name>D8SRG1_SELML</name>
<evidence type="ECO:0000313" key="4">
    <source>
        <dbReference type="Proteomes" id="UP000001514"/>
    </source>
</evidence>
<dbReference type="PANTHER" id="PTHR13832">
    <property type="entry name" value="PROTEIN PHOSPHATASE 2C"/>
    <property type="match status" value="1"/>
</dbReference>
<dbReference type="KEGG" id="smo:SELMODRAFT_182066"/>
<dbReference type="InParanoid" id="D8SRG1"/>
<proteinExistence type="predicted"/>
<dbReference type="CDD" id="cd00143">
    <property type="entry name" value="PP2Cc"/>
    <property type="match status" value="1"/>
</dbReference>
<dbReference type="AlphaFoldDB" id="D8SRG1"/>
<dbReference type="FunCoup" id="D8SRG1">
    <property type="interactions" value="1412"/>
</dbReference>
<feature type="region of interest" description="Disordered" evidence="1">
    <location>
        <begin position="324"/>
        <end position="344"/>
    </location>
</feature>
<reference evidence="3 4" key="1">
    <citation type="journal article" date="2011" name="Science">
        <title>The Selaginella genome identifies genetic changes associated with the evolution of vascular plants.</title>
        <authorList>
            <person name="Banks J.A."/>
            <person name="Nishiyama T."/>
            <person name="Hasebe M."/>
            <person name="Bowman J.L."/>
            <person name="Gribskov M."/>
            <person name="dePamphilis C."/>
            <person name="Albert V.A."/>
            <person name="Aono N."/>
            <person name="Aoyama T."/>
            <person name="Ambrose B.A."/>
            <person name="Ashton N.W."/>
            <person name="Axtell M.J."/>
            <person name="Barker E."/>
            <person name="Barker M.S."/>
            <person name="Bennetzen J.L."/>
            <person name="Bonawitz N.D."/>
            <person name="Chapple C."/>
            <person name="Cheng C."/>
            <person name="Correa L.G."/>
            <person name="Dacre M."/>
            <person name="DeBarry J."/>
            <person name="Dreyer I."/>
            <person name="Elias M."/>
            <person name="Engstrom E.M."/>
            <person name="Estelle M."/>
            <person name="Feng L."/>
            <person name="Finet C."/>
            <person name="Floyd S.K."/>
            <person name="Frommer W.B."/>
            <person name="Fujita T."/>
            <person name="Gramzow L."/>
            <person name="Gutensohn M."/>
            <person name="Harholt J."/>
            <person name="Hattori M."/>
            <person name="Heyl A."/>
            <person name="Hirai T."/>
            <person name="Hiwatashi Y."/>
            <person name="Ishikawa M."/>
            <person name="Iwata M."/>
            <person name="Karol K.G."/>
            <person name="Koehler B."/>
            <person name="Kolukisaoglu U."/>
            <person name="Kubo M."/>
            <person name="Kurata T."/>
            <person name="Lalonde S."/>
            <person name="Li K."/>
            <person name="Li Y."/>
            <person name="Litt A."/>
            <person name="Lyons E."/>
            <person name="Manning G."/>
            <person name="Maruyama T."/>
            <person name="Michael T.P."/>
            <person name="Mikami K."/>
            <person name="Miyazaki S."/>
            <person name="Morinaga S."/>
            <person name="Murata T."/>
            <person name="Mueller-Roeber B."/>
            <person name="Nelson D.R."/>
            <person name="Obara M."/>
            <person name="Oguri Y."/>
            <person name="Olmstead R.G."/>
            <person name="Onodera N."/>
            <person name="Petersen B.L."/>
            <person name="Pils B."/>
            <person name="Prigge M."/>
            <person name="Rensing S.A."/>
            <person name="Riano-Pachon D.M."/>
            <person name="Roberts A.W."/>
            <person name="Sato Y."/>
            <person name="Scheller H.V."/>
            <person name="Schulz B."/>
            <person name="Schulz C."/>
            <person name="Shakirov E.V."/>
            <person name="Shibagaki N."/>
            <person name="Shinohara N."/>
            <person name="Shippen D.E."/>
            <person name="Soerensen I."/>
            <person name="Sotooka R."/>
            <person name="Sugimoto N."/>
            <person name="Sugita M."/>
            <person name="Sumikawa N."/>
            <person name="Tanurdzic M."/>
            <person name="Theissen G."/>
            <person name="Ulvskov P."/>
            <person name="Wakazuki S."/>
            <person name="Weng J.K."/>
            <person name="Willats W.W."/>
            <person name="Wipf D."/>
            <person name="Wolf P.G."/>
            <person name="Yang L."/>
            <person name="Zimmer A.D."/>
            <person name="Zhu Q."/>
            <person name="Mitros T."/>
            <person name="Hellsten U."/>
            <person name="Loque D."/>
            <person name="Otillar R."/>
            <person name="Salamov A."/>
            <person name="Schmutz J."/>
            <person name="Shapiro H."/>
            <person name="Lindquist E."/>
            <person name="Lucas S."/>
            <person name="Rokhsar D."/>
            <person name="Grigoriev I.V."/>
        </authorList>
    </citation>
    <scope>NUCLEOTIDE SEQUENCE [LARGE SCALE GENOMIC DNA]</scope>
</reference>
<dbReference type="PROSITE" id="PS51746">
    <property type="entry name" value="PPM_2"/>
    <property type="match status" value="1"/>
</dbReference>
<evidence type="ECO:0000259" key="2">
    <source>
        <dbReference type="PROSITE" id="PS51746"/>
    </source>
</evidence>
<dbReference type="OMA" id="INEETMM"/>
<gene>
    <name evidence="3" type="ORF">SELMODRAFT_182066</name>
</gene>
<dbReference type="eggNOG" id="KOG0700">
    <property type="taxonomic scope" value="Eukaryota"/>
</dbReference>